<name>A0A914RQ34_PAREQ</name>
<protein>
    <submittedName>
        <fullName evidence="5">Major facilitator superfamily (MFS) profile domain-containing protein</fullName>
    </submittedName>
</protein>
<evidence type="ECO:0000256" key="2">
    <source>
        <dbReference type="SAM" id="Phobius"/>
    </source>
</evidence>
<dbReference type="GO" id="GO:0016020">
    <property type="term" value="C:membrane"/>
    <property type="evidence" value="ECO:0007669"/>
    <property type="project" value="UniProtKB-SubCell"/>
</dbReference>
<proteinExistence type="predicted"/>
<keyword evidence="4" id="KW-1185">Reference proteome</keyword>
<feature type="transmembrane region" description="Helical" evidence="2">
    <location>
        <begin position="117"/>
        <end position="136"/>
    </location>
</feature>
<comment type="subcellular location">
    <subcellularLocation>
        <location evidence="1">Membrane</location>
        <topology evidence="1">Multi-pass membrane protein</topology>
    </subcellularLocation>
</comment>
<evidence type="ECO:0000256" key="1">
    <source>
        <dbReference type="ARBA" id="ARBA00004141"/>
    </source>
</evidence>
<evidence type="ECO:0000313" key="5">
    <source>
        <dbReference type="WBParaSite" id="PEQ_0000403901-mRNA-1"/>
    </source>
</evidence>
<dbReference type="GO" id="GO:0022857">
    <property type="term" value="F:transmembrane transporter activity"/>
    <property type="evidence" value="ECO:0007669"/>
    <property type="project" value="InterPro"/>
</dbReference>
<sequence>MKRWPRAQASSRGCNSDAKSRYELLISIEGEDSDTQLAWNDYSFCTQNECDKMINIKVDSNGVVETIDDVIRLDRYQLILQIFNEFCIFCMMSNMVRKSFRLRIAKLQFNLICDQKVWTAYATSLQMIGVIVGAFINGQLSDSFGRRK</sequence>
<evidence type="ECO:0000259" key="3">
    <source>
        <dbReference type="PROSITE" id="PS50850"/>
    </source>
</evidence>
<dbReference type="InterPro" id="IPR020846">
    <property type="entry name" value="MFS_dom"/>
</dbReference>
<keyword evidence="2" id="KW-0472">Membrane</keyword>
<accession>A0A914RQ34</accession>
<keyword evidence="2" id="KW-1133">Transmembrane helix</keyword>
<dbReference type="WBParaSite" id="PEQ_0000403901-mRNA-1">
    <property type="protein sequence ID" value="PEQ_0000403901-mRNA-1"/>
    <property type="gene ID" value="PEQ_0000403901"/>
</dbReference>
<feature type="domain" description="Major facilitator superfamily (MFS) profile" evidence="3">
    <location>
        <begin position="78"/>
        <end position="148"/>
    </location>
</feature>
<reference evidence="5" key="1">
    <citation type="submission" date="2022-11" db="UniProtKB">
        <authorList>
            <consortium name="WormBaseParasite"/>
        </authorList>
    </citation>
    <scope>IDENTIFICATION</scope>
</reference>
<keyword evidence="2" id="KW-0812">Transmembrane</keyword>
<organism evidence="4 5">
    <name type="scientific">Parascaris equorum</name>
    <name type="common">Equine roundworm</name>
    <dbReference type="NCBI Taxonomy" id="6256"/>
    <lineage>
        <taxon>Eukaryota</taxon>
        <taxon>Metazoa</taxon>
        <taxon>Ecdysozoa</taxon>
        <taxon>Nematoda</taxon>
        <taxon>Chromadorea</taxon>
        <taxon>Rhabditida</taxon>
        <taxon>Spirurina</taxon>
        <taxon>Ascaridomorpha</taxon>
        <taxon>Ascaridoidea</taxon>
        <taxon>Ascarididae</taxon>
        <taxon>Parascaris</taxon>
    </lineage>
</organism>
<evidence type="ECO:0000313" key="4">
    <source>
        <dbReference type="Proteomes" id="UP000887564"/>
    </source>
</evidence>
<dbReference type="Proteomes" id="UP000887564">
    <property type="component" value="Unplaced"/>
</dbReference>
<dbReference type="AlphaFoldDB" id="A0A914RQ34"/>
<dbReference type="PROSITE" id="PS50850">
    <property type="entry name" value="MFS"/>
    <property type="match status" value="1"/>
</dbReference>